<dbReference type="KEGG" id="rla:Rhola_00012190"/>
<dbReference type="CDD" id="cd01086">
    <property type="entry name" value="MetAP1"/>
    <property type="match status" value="1"/>
</dbReference>
<feature type="binding site" evidence="6">
    <location>
        <position position="110"/>
    </location>
    <ligand>
        <name>a divalent metal cation</name>
        <dbReference type="ChEBI" id="CHEBI:60240"/>
        <label>2</label>
        <note>catalytic</note>
    </ligand>
</feature>
<dbReference type="SUPFAM" id="SSF55920">
    <property type="entry name" value="Creatinase/aminopeptidase"/>
    <property type="match status" value="1"/>
</dbReference>
<feature type="binding site" evidence="6">
    <location>
        <position position="110"/>
    </location>
    <ligand>
        <name>a divalent metal cation</name>
        <dbReference type="ChEBI" id="CHEBI:60240"/>
        <label>1</label>
    </ligand>
</feature>
<dbReference type="HOGENOM" id="CLU_015857_0_1_11"/>
<dbReference type="STRING" id="529884.Rhola_00012190"/>
<feature type="binding site" evidence="6">
    <location>
        <position position="248"/>
    </location>
    <ligand>
        <name>a divalent metal cation</name>
        <dbReference type="ChEBI" id="CHEBI:60240"/>
        <label>1</label>
    </ligand>
</feature>
<dbReference type="InterPro" id="IPR000994">
    <property type="entry name" value="Pept_M24"/>
</dbReference>
<protein>
    <recommendedName>
        <fullName evidence="6 7">Methionine aminopeptidase</fullName>
        <shortName evidence="6">MAP</shortName>
        <shortName evidence="6">MetAP</shortName>
        <ecNumber evidence="6 7">3.4.11.18</ecNumber>
    </recommendedName>
    <alternativeName>
        <fullName evidence="6">Peptidase M</fullName>
    </alternativeName>
</protein>
<evidence type="ECO:0000256" key="4">
    <source>
        <dbReference type="ARBA" id="ARBA00022723"/>
    </source>
</evidence>
<accession>A0A060JHI3</accession>
<feature type="binding site" evidence="6">
    <location>
        <position position="217"/>
    </location>
    <ligand>
        <name>a divalent metal cation</name>
        <dbReference type="ChEBI" id="CHEBI:60240"/>
        <label>2</label>
        <note>catalytic</note>
    </ligand>
</feature>
<dbReference type="NCBIfam" id="TIGR00500">
    <property type="entry name" value="met_pdase_I"/>
    <property type="match status" value="1"/>
</dbReference>
<feature type="binding site" evidence="6">
    <location>
        <position position="248"/>
    </location>
    <ligand>
        <name>a divalent metal cation</name>
        <dbReference type="ChEBI" id="CHEBI:60240"/>
        <label>2</label>
        <note>catalytic</note>
    </ligand>
</feature>
<dbReference type="GO" id="GO:0006508">
    <property type="term" value="P:proteolysis"/>
    <property type="evidence" value="ECO:0007669"/>
    <property type="project" value="UniProtKB-KW"/>
</dbReference>
<dbReference type="GO" id="GO:0046872">
    <property type="term" value="F:metal ion binding"/>
    <property type="evidence" value="ECO:0007669"/>
    <property type="project" value="UniProtKB-UniRule"/>
</dbReference>
<evidence type="ECO:0000256" key="2">
    <source>
        <dbReference type="ARBA" id="ARBA00022438"/>
    </source>
</evidence>
<evidence type="ECO:0000256" key="5">
    <source>
        <dbReference type="ARBA" id="ARBA00022801"/>
    </source>
</evidence>
<dbReference type="PRINTS" id="PR00599">
    <property type="entry name" value="MAPEPTIDASE"/>
</dbReference>
<comment type="subunit">
    <text evidence="6">Monomer.</text>
</comment>
<keyword evidence="3 6" id="KW-0645">Protease</keyword>
<reference evidence="9 10" key="1">
    <citation type="journal article" date="2014" name="Int. J. Syst. Evol. Microbiol.">
        <title>Rhodoluna lacicola gen. nov., sp. nov., a planktonic freshwater bacterium with stream-lined genome.</title>
        <authorList>
            <person name="Hahn M."/>
            <person name="Schmidt J."/>
            <person name="Taipale S.J."/>
            <person name="Doolittle W.F."/>
            <person name="Koll U."/>
        </authorList>
    </citation>
    <scope>NUCLEOTIDE SEQUENCE [LARGE SCALE GENOMIC DNA]</scope>
    <source>
        <strain evidence="9 10">MWH-Ta8</strain>
    </source>
</reference>
<proteinExistence type="inferred from homology"/>
<feature type="binding site" evidence="6">
    <location>
        <position position="99"/>
    </location>
    <ligand>
        <name>a divalent metal cation</name>
        <dbReference type="ChEBI" id="CHEBI:60240"/>
        <label>1</label>
    </ligand>
</feature>
<dbReference type="EC" id="3.4.11.18" evidence="6 7"/>
<dbReference type="GO" id="GO:0004239">
    <property type="term" value="F:initiator methionyl aminopeptidase activity"/>
    <property type="evidence" value="ECO:0007669"/>
    <property type="project" value="UniProtKB-UniRule"/>
</dbReference>
<keyword evidence="4 6" id="KW-0479">Metal-binding</keyword>
<keyword evidence="10" id="KW-1185">Reference proteome</keyword>
<dbReference type="Gene3D" id="3.90.230.10">
    <property type="entry name" value="Creatinase/methionine aminopeptidase superfamily"/>
    <property type="match status" value="1"/>
</dbReference>
<comment type="cofactor">
    <cofactor evidence="6">
        <name>Co(2+)</name>
        <dbReference type="ChEBI" id="CHEBI:48828"/>
    </cofactor>
    <cofactor evidence="6">
        <name>Zn(2+)</name>
        <dbReference type="ChEBI" id="CHEBI:29105"/>
    </cofactor>
    <cofactor evidence="6">
        <name>Mn(2+)</name>
        <dbReference type="ChEBI" id="CHEBI:29035"/>
    </cofactor>
    <cofactor evidence="6">
        <name>Fe(2+)</name>
        <dbReference type="ChEBI" id="CHEBI:29033"/>
    </cofactor>
    <text evidence="6">Binds 2 divalent metal cations per subunit. Has a high-affinity and a low affinity metal-binding site. The true nature of the physiological cofactor is under debate. The enzyme is active with cobalt, zinc, manganese or divalent iron ions. Most likely, methionine aminopeptidases function as mononuclear Fe(2+)-metalloproteases under physiological conditions, and the catalytically relevant metal-binding site has been assigned to the histidine-containing high-affinity site.</text>
</comment>
<dbReference type="GO" id="GO:0070006">
    <property type="term" value="F:metalloaminopeptidase activity"/>
    <property type="evidence" value="ECO:0007669"/>
    <property type="project" value="UniProtKB-UniRule"/>
</dbReference>
<feature type="binding site" evidence="6">
    <location>
        <position position="184"/>
    </location>
    <ligand>
        <name>a divalent metal cation</name>
        <dbReference type="ChEBI" id="CHEBI:60240"/>
        <label>2</label>
        <note>catalytic</note>
    </ligand>
</feature>
<evidence type="ECO:0000256" key="1">
    <source>
        <dbReference type="ARBA" id="ARBA00002521"/>
    </source>
</evidence>
<dbReference type="RefSeq" id="WP_038503153.1">
    <property type="nucleotide sequence ID" value="NZ_CP007490.1"/>
</dbReference>
<dbReference type="PANTHER" id="PTHR43330">
    <property type="entry name" value="METHIONINE AMINOPEPTIDASE"/>
    <property type="match status" value="1"/>
</dbReference>
<dbReference type="PANTHER" id="PTHR43330:SF27">
    <property type="entry name" value="METHIONINE AMINOPEPTIDASE"/>
    <property type="match status" value="1"/>
</dbReference>
<evidence type="ECO:0000259" key="8">
    <source>
        <dbReference type="Pfam" id="PF00557"/>
    </source>
</evidence>
<dbReference type="GO" id="GO:0005829">
    <property type="term" value="C:cytosol"/>
    <property type="evidence" value="ECO:0007669"/>
    <property type="project" value="TreeGrafter"/>
</dbReference>
<feature type="binding site" evidence="6">
    <location>
        <position position="191"/>
    </location>
    <ligand>
        <name>substrate</name>
    </ligand>
</feature>
<feature type="domain" description="Peptidase M24" evidence="8">
    <location>
        <begin position="16"/>
        <end position="254"/>
    </location>
</feature>
<keyword evidence="2 6" id="KW-0031">Aminopeptidase</keyword>
<dbReference type="InterPro" id="IPR036005">
    <property type="entry name" value="Creatinase/aminopeptidase-like"/>
</dbReference>
<gene>
    <name evidence="6" type="primary">map</name>
    <name evidence="9" type="ORF">Rhola_00012190</name>
</gene>
<dbReference type="InterPro" id="IPR002467">
    <property type="entry name" value="Pept_M24A_MAP1"/>
</dbReference>
<evidence type="ECO:0000313" key="10">
    <source>
        <dbReference type="Proteomes" id="UP000067708"/>
    </source>
</evidence>
<comment type="catalytic activity">
    <reaction evidence="6 7">
        <text>Release of N-terminal amino acids, preferentially methionine, from peptides and arylamides.</text>
        <dbReference type="EC" id="3.4.11.18"/>
    </reaction>
</comment>
<evidence type="ECO:0000256" key="7">
    <source>
        <dbReference type="RuleBase" id="RU003653"/>
    </source>
</evidence>
<comment type="function">
    <text evidence="1 6">Removes the N-terminal methionine from nascent proteins. The N-terminal methionine is often cleaved when the second residue in the primary sequence is small and uncharged (Met-Ala-, Cys, Gly, Pro, Ser, Thr, or Val). Requires deformylation of the N(alpha)-formylated initiator methionine before it can be hydrolyzed.</text>
</comment>
<dbReference type="Pfam" id="PF00557">
    <property type="entry name" value="Peptidase_M24"/>
    <property type="match status" value="1"/>
</dbReference>
<dbReference type="PATRIC" id="fig|529884.3.peg.1179"/>
<dbReference type="Proteomes" id="UP000067708">
    <property type="component" value="Chromosome"/>
</dbReference>
<dbReference type="PROSITE" id="PS00680">
    <property type="entry name" value="MAP_1"/>
    <property type="match status" value="1"/>
</dbReference>
<dbReference type="eggNOG" id="COG0024">
    <property type="taxonomic scope" value="Bacteria"/>
</dbReference>
<dbReference type="AlphaFoldDB" id="A0A060JHI3"/>
<dbReference type="InterPro" id="IPR001714">
    <property type="entry name" value="Pept_M24_MAP"/>
</dbReference>
<keyword evidence="5 6" id="KW-0378">Hydrolase</keyword>
<dbReference type="OrthoDB" id="9802055at2"/>
<feature type="binding site" evidence="6">
    <location>
        <position position="81"/>
    </location>
    <ligand>
        <name>substrate</name>
    </ligand>
</feature>
<evidence type="ECO:0000256" key="6">
    <source>
        <dbReference type="HAMAP-Rule" id="MF_01974"/>
    </source>
</evidence>
<evidence type="ECO:0000256" key="3">
    <source>
        <dbReference type="ARBA" id="ARBA00022670"/>
    </source>
</evidence>
<evidence type="ECO:0000313" key="9">
    <source>
        <dbReference type="EMBL" id="AIC48012.1"/>
    </source>
</evidence>
<dbReference type="HAMAP" id="MF_01974">
    <property type="entry name" value="MetAP_1"/>
    <property type="match status" value="1"/>
</dbReference>
<name>A0A060JHI3_9MICO</name>
<dbReference type="EMBL" id="CP007490">
    <property type="protein sequence ID" value="AIC48012.1"/>
    <property type="molecule type" value="Genomic_DNA"/>
</dbReference>
<sequence length="282" mass="29763">MARHGFELKTNEQIILMREAGLATAAALKAVRQAIKPGISTLELDKIADDTINALGGHSNFQLVPGYSHTICASINDEVVHGIPAVNRILQAGDIVSIDCGAEIGEWNGDSAITVIVPGETNPDTLARRQKLSDVTESSLWAGIAALAKAKHLNQVGEAIQDYIEAQGQKDGINYGILEEYVGHGIGRSMHEDPAVYNYRVRGNGPKVIPGLVVAIEPMVTAGSAVTKVLGDGWTVSTKDASDASHWEHSVAVHDRGIWVLTAEDGGASGLAPFGVVPVPLN</sequence>
<comment type="similarity">
    <text evidence="6">Belongs to the peptidase M24A family. Methionine aminopeptidase type 1 subfamily.</text>
</comment>
<organism evidence="9 10">
    <name type="scientific">Rhodoluna lacicola</name>
    <dbReference type="NCBI Taxonomy" id="529884"/>
    <lineage>
        <taxon>Bacteria</taxon>
        <taxon>Bacillati</taxon>
        <taxon>Actinomycetota</taxon>
        <taxon>Actinomycetes</taxon>
        <taxon>Micrococcales</taxon>
        <taxon>Microbacteriaceae</taxon>
        <taxon>Luna cluster</taxon>
        <taxon>Luna-1 subcluster</taxon>
        <taxon>Rhodoluna</taxon>
    </lineage>
</organism>